<evidence type="ECO:0000313" key="4">
    <source>
        <dbReference type="Proteomes" id="UP000759537"/>
    </source>
</evidence>
<dbReference type="Proteomes" id="UP000759537">
    <property type="component" value="Unassembled WGS sequence"/>
</dbReference>
<dbReference type="InterPro" id="IPR000904">
    <property type="entry name" value="Sec7_dom"/>
</dbReference>
<feature type="domain" description="SEC7" evidence="2">
    <location>
        <begin position="188"/>
        <end position="301"/>
    </location>
</feature>
<reference evidence="3" key="2">
    <citation type="journal article" date="2020" name="Nat. Commun.">
        <title>Large-scale genome sequencing of mycorrhizal fungi provides insights into the early evolution of symbiotic traits.</title>
        <authorList>
            <person name="Miyauchi S."/>
            <person name="Kiss E."/>
            <person name="Kuo A."/>
            <person name="Drula E."/>
            <person name="Kohler A."/>
            <person name="Sanchez-Garcia M."/>
            <person name="Morin E."/>
            <person name="Andreopoulos B."/>
            <person name="Barry K.W."/>
            <person name="Bonito G."/>
            <person name="Buee M."/>
            <person name="Carver A."/>
            <person name="Chen C."/>
            <person name="Cichocki N."/>
            <person name="Clum A."/>
            <person name="Culley D."/>
            <person name="Crous P.W."/>
            <person name="Fauchery L."/>
            <person name="Girlanda M."/>
            <person name="Hayes R.D."/>
            <person name="Keri Z."/>
            <person name="LaButti K."/>
            <person name="Lipzen A."/>
            <person name="Lombard V."/>
            <person name="Magnuson J."/>
            <person name="Maillard F."/>
            <person name="Murat C."/>
            <person name="Nolan M."/>
            <person name="Ohm R.A."/>
            <person name="Pangilinan J."/>
            <person name="Pereira M.F."/>
            <person name="Perotto S."/>
            <person name="Peter M."/>
            <person name="Pfister S."/>
            <person name="Riley R."/>
            <person name="Sitrit Y."/>
            <person name="Stielow J.B."/>
            <person name="Szollosi G."/>
            <person name="Zifcakova L."/>
            <person name="Stursova M."/>
            <person name="Spatafora J.W."/>
            <person name="Tedersoo L."/>
            <person name="Vaario L.M."/>
            <person name="Yamada A."/>
            <person name="Yan M."/>
            <person name="Wang P."/>
            <person name="Xu J."/>
            <person name="Bruns T."/>
            <person name="Baldrian P."/>
            <person name="Vilgalys R."/>
            <person name="Dunand C."/>
            <person name="Henrissat B."/>
            <person name="Grigoriev I.V."/>
            <person name="Hibbett D."/>
            <person name="Nagy L.G."/>
            <person name="Martin F.M."/>
        </authorList>
    </citation>
    <scope>NUCLEOTIDE SEQUENCE</scope>
    <source>
        <strain evidence="3">Prilba</strain>
    </source>
</reference>
<comment type="caution">
    <text evidence="3">The sequence shown here is derived from an EMBL/GenBank/DDBJ whole genome shotgun (WGS) entry which is preliminary data.</text>
</comment>
<feature type="region of interest" description="Disordered" evidence="1">
    <location>
        <begin position="117"/>
        <end position="154"/>
    </location>
</feature>
<dbReference type="Gene3D" id="1.10.1000.11">
    <property type="entry name" value="Arf Nucleotide-binding Site Opener,domain 2"/>
    <property type="match status" value="1"/>
</dbReference>
<keyword evidence="4" id="KW-1185">Reference proteome</keyword>
<dbReference type="AlphaFoldDB" id="A0A9P5T9G7"/>
<dbReference type="PROSITE" id="PS50190">
    <property type="entry name" value="SEC7"/>
    <property type="match status" value="1"/>
</dbReference>
<dbReference type="GO" id="GO:0005085">
    <property type="term" value="F:guanyl-nucleotide exchange factor activity"/>
    <property type="evidence" value="ECO:0007669"/>
    <property type="project" value="InterPro"/>
</dbReference>
<dbReference type="Gene3D" id="1.10.220.20">
    <property type="match status" value="1"/>
</dbReference>
<dbReference type="InterPro" id="IPR023394">
    <property type="entry name" value="Sec7_C_sf"/>
</dbReference>
<evidence type="ECO:0000313" key="3">
    <source>
        <dbReference type="EMBL" id="KAF8480450.1"/>
    </source>
</evidence>
<sequence length="476" mass="52389">MTLIPSRLPLYGRKYRRSEALSASALVSPNADARRTRERALHGPTPASHTARQPLPLPCEQVMDDVNDGLPTAPHPYLPFHQQEASIHDTLCARSHKEVSMPPSFLCVLPDPRPPSFRRATSDDLSTDKQLASFSATSSPTSPPSTTVARIPDGMTANVNHTALTSRARALSAYMSWPAVPKGMDQPKTRAGIQFLVETGFISSKREDVAKFLLSMDGLSKAMIGEYLGEGGIAIMRAFVNMVDLRNTGFVDALRVFLQTFCLPRGAQKIDRYMLKFTERYIEGNTQNPFANAVLKVTWLLVIVEQTSATFPDRGAVPSSGTGAGFIQTWLFLDDVFGMARAGGAGTAPIDPREGRSLRVMGDSQGHVRESNENGKASGQILRDGVRSEGDGRGEAADKHPFQRSAVHHKWRADVGVQIHKRPRPTTVDEQKMGGLLCGNVPVPDHFRKKDVWQRSLPVDLEEDRRKSHPKPRMVL</sequence>
<reference evidence="3" key="1">
    <citation type="submission" date="2019-10" db="EMBL/GenBank/DDBJ databases">
        <authorList>
            <consortium name="DOE Joint Genome Institute"/>
            <person name="Kuo A."/>
            <person name="Miyauchi S."/>
            <person name="Kiss E."/>
            <person name="Drula E."/>
            <person name="Kohler A."/>
            <person name="Sanchez-Garcia M."/>
            <person name="Andreopoulos B."/>
            <person name="Barry K.W."/>
            <person name="Bonito G."/>
            <person name="Buee M."/>
            <person name="Carver A."/>
            <person name="Chen C."/>
            <person name="Cichocki N."/>
            <person name="Clum A."/>
            <person name="Culley D."/>
            <person name="Crous P.W."/>
            <person name="Fauchery L."/>
            <person name="Girlanda M."/>
            <person name="Hayes R."/>
            <person name="Keri Z."/>
            <person name="LaButti K."/>
            <person name="Lipzen A."/>
            <person name="Lombard V."/>
            <person name="Magnuson J."/>
            <person name="Maillard F."/>
            <person name="Morin E."/>
            <person name="Murat C."/>
            <person name="Nolan M."/>
            <person name="Ohm R."/>
            <person name="Pangilinan J."/>
            <person name="Pereira M."/>
            <person name="Perotto S."/>
            <person name="Peter M."/>
            <person name="Riley R."/>
            <person name="Sitrit Y."/>
            <person name="Stielow B."/>
            <person name="Szollosi G."/>
            <person name="Zifcakova L."/>
            <person name="Stursova M."/>
            <person name="Spatafora J.W."/>
            <person name="Tedersoo L."/>
            <person name="Vaario L.-M."/>
            <person name="Yamada A."/>
            <person name="Yan M."/>
            <person name="Wang P."/>
            <person name="Xu J."/>
            <person name="Bruns T."/>
            <person name="Baldrian P."/>
            <person name="Vilgalys R."/>
            <person name="Henrissat B."/>
            <person name="Grigoriev I.V."/>
            <person name="Hibbett D."/>
            <person name="Nagy L.G."/>
            <person name="Martin F.M."/>
        </authorList>
    </citation>
    <scope>NUCLEOTIDE SEQUENCE</scope>
    <source>
        <strain evidence="3">Prilba</strain>
    </source>
</reference>
<organism evidence="3 4">
    <name type="scientific">Russula ochroleuca</name>
    <dbReference type="NCBI Taxonomy" id="152965"/>
    <lineage>
        <taxon>Eukaryota</taxon>
        <taxon>Fungi</taxon>
        <taxon>Dikarya</taxon>
        <taxon>Basidiomycota</taxon>
        <taxon>Agaricomycotina</taxon>
        <taxon>Agaricomycetes</taxon>
        <taxon>Russulales</taxon>
        <taxon>Russulaceae</taxon>
        <taxon>Russula</taxon>
    </lineage>
</organism>
<dbReference type="SMART" id="SM00222">
    <property type="entry name" value="Sec7"/>
    <property type="match status" value="1"/>
</dbReference>
<dbReference type="InterPro" id="IPR035999">
    <property type="entry name" value="Sec7_dom_sf"/>
</dbReference>
<feature type="compositionally biased region" description="Basic and acidic residues" evidence="1">
    <location>
        <begin position="384"/>
        <end position="401"/>
    </location>
</feature>
<gene>
    <name evidence="3" type="ORF">DFH94DRAFT_682150</name>
</gene>
<evidence type="ECO:0000256" key="1">
    <source>
        <dbReference type="SAM" id="MobiDB-lite"/>
    </source>
</evidence>
<protein>
    <recommendedName>
        <fullName evidence="2">SEC7 domain-containing protein</fullName>
    </recommendedName>
</protein>
<dbReference type="PANTHER" id="PTHR10663:SF375">
    <property type="entry name" value="LD29171P"/>
    <property type="match status" value="1"/>
</dbReference>
<name>A0A9P5T9G7_9AGAM</name>
<feature type="compositionally biased region" description="Basic and acidic residues" evidence="1">
    <location>
        <begin position="32"/>
        <end position="41"/>
    </location>
</feature>
<feature type="region of interest" description="Disordered" evidence="1">
    <location>
        <begin position="24"/>
        <end position="55"/>
    </location>
</feature>
<dbReference type="OrthoDB" id="430364at2759"/>
<feature type="compositionally biased region" description="Low complexity" evidence="1">
    <location>
        <begin position="137"/>
        <end position="147"/>
    </location>
</feature>
<dbReference type="SUPFAM" id="SSF48425">
    <property type="entry name" value="Sec7 domain"/>
    <property type="match status" value="1"/>
</dbReference>
<dbReference type="Pfam" id="PF01369">
    <property type="entry name" value="Sec7"/>
    <property type="match status" value="1"/>
</dbReference>
<feature type="region of interest" description="Disordered" evidence="1">
    <location>
        <begin position="364"/>
        <end position="405"/>
    </location>
</feature>
<evidence type="ECO:0000259" key="2">
    <source>
        <dbReference type="PROSITE" id="PS50190"/>
    </source>
</evidence>
<accession>A0A9P5T9G7</accession>
<dbReference type="EMBL" id="WHVB01000008">
    <property type="protein sequence ID" value="KAF8480450.1"/>
    <property type="molecule type" value="Genomic_DNA"/>
</dbReference>
<dbReference type="PANTHER" id="PTHR10663">
    <property type="entry name" value="GUANYL-NUCLEOTIDE EXCHANGE FACTOR"/>
    <property type="match status" value="1"/>
</dbReference>
<proteinExistence type="predicted"/>
<dbReference type="GO" id="GO:0032012">
    <property type="term" value="P:regulation of ARF protein signal transduction"/>
    <property type="evidence" value="ECO:0007669"/>
    <property type="project" value="InterPro"/>
</dbReference>